<reference evidence="10" key="1">
    <citation type="submission" date="2018-04" db="EMBL/GenBank/DDBJ databases">
        <authorList>
            <person name="Go L.Y."/>
            <person name="Mitchell J.A."/>
        </authorList>
    </citation>
    <scope>NUCLEOTIDE SEQUENCE</scope>
    <source>
        <tissue evidence="10">Whole organism</tissue>
    </source>
</reference>
<dbReference type="PANTHER" id="PTHR35578:SF6">
    <property type="entry name" value="PROLINE-RICH TRANSMEMBRANE PROTEIN 4"/>
    <property type="match status" value="1"/>
</dbReference>
<evidence type="ECO:0000256" key="8">
    <source>
        <dbReference type="SAM" id="Phobius"/>
    </source>
</evidence>
<evidence type="ECO:0000256" key="4">
    <source>
        <dbReference type="ARBA" id="ARBA00022729"/>
    </source>
</evidence>
<feature type="compositionally biased region" description="Polar residues" evidence="7">
    <location>
        <begin position="1032"/>
        <end position="1041"/>
    </location>
</feature>
<keyword evidence="6 8" id="KW-0472">Membrane</keyword>
<feature type="compositionally biased region" description="Polar residues" evidence="7">
    <location>
        <begin position="1214"/>
        <end position="1229"/>
    </location>
</feature>
<accession>A0A336KRG3</accession>
<feature type="compositionally biased region" description="Polar residues" evidence="7">
    <location>
        <begin position="1101"/>
        <end position="1114"/>
    </location>
</feature>
<keyword evidence="3 8" id="KW-0812">Transmembrane</keyword>
<dbReference type="InterPro" id="IPR052836">
    <property type="entry name" value="PRRT_domain-containing"/>
</dbReference>
<evidence type="ECO:0000256" key="6">
    <source>
        <dbReference type="ARBA" id="ARBA00023136"/>
    </source>
</evidence>
<keyword evidence="4" id="KW-0732">Signal</keyword>
<dbReference type="PANTHER" id="PTHR35578">
    <property type="entry name" value="PROLINE-RICH TRANSMEMBRANE PROTEIN 4-RELATED"/>
    <property type="match status" value="1"/>
</dbReference>
<feature type="transmembrane region" description="Helical" evidence="8">
    <location>
        <begin position="629"/>
        <end position="649"/>
    </location>
</feature>
<feature type="compositionally biased region" description="Low complexity" evidence="7">
    <location>
        <begin position="527"/>
        <end position="537"/>
    </location>
</feature>
<comment type="subcellular location">
    <subcellularLocation>
        <location evidence="1">Membrane</location>
        <topology evidence="1">Multi-pass membrane protein</topology>
    </subcellularLocation>
</comment>
<feature type="compositionally biased region" description="Acidic residues" evidence="7">
    <location>
        <begin position="538"/>
        <end position="555"/>
    </location>
</feature>
<evidence type="ECO:0000256" key="3">
    <source>
        <dbReference type="ARBA" id="ARBA00022692"/>
    </source>
</evidence>
<evidence type="ECO:0000256" key="5">
    <source>
        <dbReference type="ARBA" id="ARBA00022989"/>
    </source>
</evidence>
<dbReference type="VEuPathDB" id="VectorBase:CSON014817"/>
<feature type="compositionally biased region" description="Polar residues" evidence="7">
    <location>
        <begin position="1014"/>
        <end position="1023"/>
    </location>
</feature>
<dbReference type="OMA" id="YLCVDAY"/>
<feature type="region of interest" description="Disordered" evidence="7">
    <location>
        <begin position="1072"/>
        <end position="1114"/>
    </location>
</feature>
<keyword evidence="2" id="KW-0597">Phosphoprotein</keyword>
<feature type="region of interest" description="Disordered" evidence="7">
    <location>
        <begin position="231"/>
        <end position="284"/>
    </location>
</feature>
<reference evidence="11" key="2">
    <citation type="submission" date="2018-07" db="EMBL/GenBank/DDBJ databases">
        <authorList>
            <person name="Quirk P.G."/>
            <person name="Krulwich T.A."/>
        </authorList>
    </citation>
    <scope>NUCLEOTIDE SEQUENCE</scope>
</reference>
<feature type="region of interest" description="Disordered" evidence="7">
    <location>
        <begin position="1354"/>
        <end position="1388"/>
    </location>
</feature>
<keyword evidence="5 8" id="KW-1133">Transmembrane helix</keyword>
<feature type="region of interest" description="Disordered" evidence="7">
    <location>
        <begin position="508"/>
        <end position="575"/>
    </location>
</feature>
<evidence type="ECO:0000313" key="10">
    <source>
        <dbReference type="EMBL" id="SSX07416.1"/>
    </source>
</evidence>
<name>A0A336KRG3_CULSO</name>
<evidence type="ECO:0000256" key="7">
    <source>
        <dbReference type="SAM" id="MobiDB-lite"/>
    </source>
</evidence>
<feature type="compositionally biased region" description="Low complexity" evidence="7">
    <location>
        <begin position="107"/>
        <end position="129"/>
    </location>
</feature>
<feature type="domain" description="Proline-rich transmembrane protein 3/4" evidence="9">
    <location>
        <begin position="619"/>
        <end position="752"/>
    </location>
</feature>
<sequence>MRQIPDSEHTIIGNGPSTSISTFSSCTNKNNNINNNDKCNKWTKRRRSKITTASSTSPLLYPVLITNNNKHNNSLLVIINYLVYLIICVSLITQIPCSSALISDLESSNNNNDDGSSTSSSDSNNNSKNVGGSLFSMDDALNRFNMENQIAAIFSRVSYGSTTTKRSISDLGLGQSSLTTIPTPFLTTNRYREKEKEPTNSNNKNHELQKHYQQINSHHRNFEEILERDHGLPTSAPNADILKTNSNPMYPNPNRHHNHERHHGNGPTPSPGIPVHPGLGGNHNRVPTVPMLPGDMPSYSPPSRAFFTPPLPREYSNPFADKPTLRGTNNDPSVVNSNTFINRRIKPPPGNIPVVAPPSQRIPLRPPDLAPGAIPPAVGTSVSNNNKNNFLNNTLIGENDDAISRKKALNTPSQKLGNKDQNFGYGIDGDQNGMLNGTDPLASSRVVHIPSISRILSGSNGRKEDISDVILRTVTVIPNLAPALSGQQTPARDLFPVVTQNTVITGNNLNKLRGNRDPKVPGEEYPEGNNANNANNDDVVEEEDEDDIYDKESDEQIVGNNESGSTELPYRAPNKDDNEKEIVHDLAKSNHDRSLYTTTANPHEKHNSIKDRAKMSGFATWTVAWNVHVYLSAILFTILAVYSIFKMIFFDKLTHLFNQSYFICIHLILIIICLARIFYLCYDAYNAHRSFNIFVSEILLNLPATFLTVAFAILILFLLIRSTNHKNNRYSALMRPLTVVIASSVHVGLCITLHYVESYETMNNYYHPNVGAATLNGAGSSTNGGNKYLVKGPNGIMSPPPILSLICQIIYIFVCLSLGFLYLYIYRMLKRILRNKSQNYIHGYQNLSYAIHITVATALLFILLAALQIYGAIGLSMNKPIMSSPLDTDWLQWGYQFSLRLIEIAIITLLSWVTGLKTGASKVLQREKRLDTHNVSGFALFPCTSSSSQEHFETDYPAVCNANTNLHSYTLRTGKPIYDDNFALNSMAMDPNAPQGMMIPMPGDNGPPYPYPGQSIQDFQQLPPNHPDHPSRASNRAAQGTDLDTNSIVSSMHNSDKMLSVQEIENSVDYMQENSNGPIDHYENPNFELRGSGPGMPQQIPGDNSSQSSDRTSTNRLMLDNGYAEPINSAPIDPRTGQPMHQFDFQNFERPSFDRPSSRNEFRASKNLKALKQQQGVNGPYPTHDHNNYGFGNGPAPRGYNTNYNSFDRRNRDAQSSGIKKSGTLSNIGNGREHRGRFDGSNSSGDGQMVDPRDNRRTTQTLNNSGRQKHARMNGNGSNNEWRTSSSSSNNRSSLERGTNKNYNLSDDDYNNGRKDSLLDPSQASTATPGSSSGESASSGSMLVAEHGFVRFKALDELGQPQQQQQPQQKFTRSSGRTSNKERKLTNS</sequence>
<dbReference type="Pfam" id="PF25987">
    <property type="entry name" value="PRRT3"/>
    <property type="match status" value="2"/>
</dbReference>
<feature type="transmembrane region" description="Helical" evidence="8">
    <location>
        <begin position="661"/>
        <end position="679"/>
    </location>
</feature>
<dbReference type="InterPro" id="IPR059081">
    <property type="entry name" value="PRRT3-4"/>
</dbReference>
<feature type="domain" description="Proline-rich transmembrane protein 3/4" evidence="9">
    <location>
        <begin position="800"/>
        <end position="914"/>
    </location>
</feature>
<feature type="compositionally biased region" description="Low complexity" evidence="7">
    <location>
        <begin position="1360"/>
        <end position="1369"/>
    </location>
</feature>
<feature type="transmembrane region" description="Helical" evidence="8">
    <location>
        <begin position="75"/>
        <end position="95"/>
    </location>
</feature>
<organism evidence="10">
    <name type="scientific">Culicoides sonorensis</name>
    <name type="common">Biting midge</name>
    <dbReference type="NCBI Taxonomy" id="179676"/>
    <lineage>
        <taxon>Eukaryota</taxon>
        <taxon>Metazoa</taxon>
        <taxon>Ecdysozoa</taxon>
        <taxon>Arthropoda</taxon>
        <taxon>Hexapoda</taxon>
        <taxon>Insecta</taxon>
        <taxon>Pterygota</taxon>
        <taxon>Neoptera</taxon>
        <taxon>Endopterygota</taxon>
        <taxon>Diptera</taxon>
        <taxon>Nematocera</taxon>
        <taxon>Chironomoidea</taxon>
        <taxon>Ceratopogonidae</taxon>
        <taxon>Ceratopogoninae</taxon>
        <taxon>Culicoides</taxon>
        <taxon>Monoculicoides</taxon>
    </lineage>
</organism>
<proteinExistence type="predicted"/>
<dbReference type="EMBL" id="UFQT01000873">
    <property type="protein sequence ID" value="SSX27758.1"/>
    <property type="molecule type" value="Genomic_DNA"/>
</dbReference>
<evidence type="ECO:0000313" key="11">
    <source>
        <dbReference type="EMBL" id="SSX27758.1"/>
    </source>
</evidence>
<feature type="compositionally biased region" description="Low complexity" evidence="7">
    <location>
        <begin position="1278"/>
        <end position="1293"/>
    </location>
</feature>
<evidence type="ECO:0000259" key="9">
    <source>
        <dbReference type="Pfam" id="PF25987"/>
    </source>
</evidence>
<feature type="region of interest" description="Disordered" evidence="7">
    <location>
        <begin position="1171"/>
        <end position="1342"/>
    </location>
</feature>
<dbReference type="PROSITE" id="PS51257">
    <property type="entry name" value="PROKAR_LIPOPROTEIN"/>
    <property type="match status" value="1"/>
</dbReference>
<feature type="transmembrane region" description="Helical" evidence="8">
    <location>
        <begin position="802"/>
        <end position="826"/>
    </location>
</feature>
<feature type="region of interest" description="Disordered" evidence="7">
    <location>
        <begin position="106"/>
        <end position="129"/>
    </location>
</feature>
<feature type="region of interest" description="Disordered" evidence="7">
    <location>
        <begin position="1000"/>
        <end position="1041"/>
    </location>
</feature>
<feature type="compositionally biased region" description="Basic residues" evidence="7">
    <location>
        <begin position="254"/>
        <end position="264"/>
    </location>
</feature>
<feature type="transmembrane region" description="Helical" evidence="8">
    <location>
        <begin position="732"/>
        <end position="756"/>
    </location>
</feature>
<dbReference type="EMBL" id="UFQS01000873">
    <property type="protein sequence ID" value="SSX07416.1"/>
    <property type="molecule type" value="Genomic_DNA"/>
</dbReference>
<gene>
    <name evidence="10" type="primary">CSON014817</name>
</gene>
<evidence type="ECO:0000256" key="2">
    <source>
        <dbReference type="ARBA" id="ARBA00022553"/>
    </source>
</evidence>
<feature type="compositionally biased region" description="Basic and acidic residues" evidence="7">
    <location>
        <begin position="1379"/>
        <end position="1388"/>
    </location>
</feature>
<feature type="transmembrane region" description="Helical" evidence="8">
    <location>
        <begin position="699"/>
        <end position="720"/>
    </location>
</feature>
<protein>
    <submittedName>
        <fullName evidence="10">CSON014817 protein</fullName>
    </submittedName>
</protein>
<feature type="compositionally biased region" description="Low complexity" evidence="7">
    <location>
        <begin position="1321"/>
        <end position="1341"/>
    </location>
</feature>
<evidence type="ECO:0000256" key="1">
    <source>
        <dbReference type="ARBA" id="ARBA00004141"/>
    </source>
</evidence>
<feature type="transmembrane region" description="Helical" evidence="8">
    <location>
        <begin position="847"/>
        <end position="873"/>
    </location>
</feature>